<evidence type="ECO:0000313" key="2">
    <source>
        <dbReference type="Proteomes" id="UP000677804"/>
    </source>
</evidence>
<sequence>MVDALIEAPLGRLFLRELADLTGPEGLTDDLVWQAFHSALALSVQQLHLPDAHAVVPGAHELAAAVRERMGWWWSPAPAEQTGLEDLAYAGPRVGSLQDGWWTRPEGAVQTSRRLSGTDVCVHLLHRAGHDLEPTRPLLWDATVAGARVLEIRTADDWCALVASAPRRHRGDMQVPRAYRRLPVYQPHWDQVAADGVHVTPGALITSGHTPLPVLDGFTYLAGWHPDVTAWLNPAPLFREGSRPLRLGMPQR</sequence>
<reference evidence="1 2" key="1">
    <citation type="submission" date="2021-05" db="EMBL/GenBank/DDBJ databases">
        <title>Novel species in genus Cellulomonas.</title>
        <authorList>
            <person name="Zhang G."/>
        </authorList>
    </citation>
    <scope>NUCLEOTIDE SEQUENCE [LARGE SCALE GENOMIC DNA]</scope>
    <source>
        <strain evidence="2">zg-ZUI222</strain>
    </source>
</reference>
<proteinExistence type="predicted"/>
<dbReference type="Proteomes" id="UP000677804">
    <property type="component" value="Chromosome"/>
</dbReference>
<dbReference type="EMBL" id="CP074405">
    <property type="protein sequence ID" value="QVI62900.1"/>
    <property type="molecule type" value="Genomic_DNA"/>
</dbReference>
<protein>
    <submittedName>
        <fullName evidence="1">Uncharacterized protein</fullName>
    </submittedName>
</protein>
<accession>A0ABX8D644</accession>
<dbReference type="RefSeq" id="WP_207340381.1">
    <property type="nucleotide sequence ID" value="NZ_CP074405.1"/>
</dbReference>
<organism evidence="1 2">
    <name type="scientific">Cellulomonas wangleii</name>
    <dbReference type="NCBI Taxonomy" id="2816956"/>
    <lineage>
        <taxon>Bacteria</taxon>
        <taxon>Bacillati</taxon>
        <taxon>Actinomycetota</taxon>
        <taxon>Actinomycetes</taxon>
        <taxon>Micrococcales</taxon>
        <taxon>Cellulomonadaceae</taxon>
        <taxon>Cellulomonas</taxon>
    </lineage>
</organism>
<keyword evidence="2" id="KW-1185">Reference proteome</keyword>
<gene>
    <name evidence="1" type="ORF">KG103_02895</name>
</gene>
<evidence type="ECO:0000313" key="1">
    <source>
        <dbReference type="EMBL" id="QVI62900.1"/>
    </source>
</evidence>
<name>A0ABX8D644_9CELL</name>